<dbReference type="EMBL" id="JAYMYQ010000005">
    <property type="protein sequence ID" value="KAK7329683.1"/>
    <property type="molecule type" value="Genomic_DNA"/>
</dbReference>
<dbReference type="Pfam" id="PF12146">
    <property type="entry name" value="Hydrolase_4"/>
    <property type="match status" value="1"/>
</dbReference>
<evidence type="ECO:0000259" key="1">
    <source>
        <dbReference type="Pfam" id="PF12146"/>
    </source>
</evidence>
<reference evidence="2 3" key="1">
    <citation type="submission" date="2024-01" db="EMBL/GenBank/DDBJ databases">
        <title>The genomes of 5 underutilized Papilionoideae crops provide insights into root nodulation and disease resistanc.</title>
        <authorList>
            <person name="Jiang F."/>
        </authorList>
    </citation>
    <scope>NUCLEOTIDE SEQUENCE [LARGE SCALE GENOMIC DNA]</scope>
    <source>
        <strain evidence="2">LVBAO_FW01</strain>
        <tissue evidence="2">Leaves</tissue>
    </source>
</reference>
<evidence type="ECO:0000313" key="2">
    <source>
        <dbReference type="EMBL" id="KAK7329683.1"/>
    </source>
</evidence>
<proteinExistence type="predicted"/>
<sequence>MAEAANNHSFQQKKVRILNKNGNKLVGILHESGTKEIVILCHGLGASKETSMMTNLTAALENAGISSFRFDFNGVGESEGSYVFGSYWREVDDLHTVAQHFHEANRIVHAIVGHSKGANVALLYASKYHDIKTVVNLSGSYNLKGALERYFGKDYMERIRKKGFIPFNKILELGELRITEESLKDRLNINMHEECLQIDRECRVFTVHGNADSLIPVEDAFEFAKILPNHKLHIIEGADHIYRDHRVELESVVVNFIKETLQLDRSPMELVNDANCSVVTF</sequence>
<dbReference type="GO" id="GO:0005829">
    <property type="term" value="C:cytosol"/>
    <property type="evidence" value="ECO:0007669"/>
    <property type="project" value="TreeGrafter"/>
</dbReference>
<dbReference type="InterPro" id="IPR029058">
    <property type="entry name" value="AB_hydrolase_fold"/>
</dbReference>
<dbReference type="PANTHER" id="PTHR42886:SF49">
    <property type="entry name" value="BAAT_ACYL-COA THIOESTER HYDROLASE CARBOXY-TERMINAL PROTEIN"/>
    <property type="match status" value="1"/>
</dbReference>
<accession>A0AAN9L8I6</accession>
<dbReference type="PANTHER" id="PTHR42886">
    <property type="entry name" value="RE40534P-RELATED"/>
    <property type="match status" value="1"/>
</dbReference>
<dbReference type="AlphaFoldDB" id="A0AAN9L8I6"/>
<dbReference type="Proteomes" id="UP001367508">
    <property type="component" value="Unassembled WGS sequence"/>
</dbReference>
<organism evidence="2 3">
    <name type="scientific">Canavalia gladiata</name>
    <name type="common">Sword bean</name>
    <name type="synonym">Dolichos gladiatus</name>
    <dbReference type="NCBI Taxonomy" id="3824"/>
    <lineage>
        <taxon>Eukaryota</taxon>
        <taxon>Viridiplantae</taxon>
        <taxon>Streptophyta</taxon>
        <taxon>Embryophyta</taxon>
        <taxon>Tracheophyta</taxon>
        <taxon>Spermatophyta</taxon>
        <taxon>Magnoliopsida</taxon>
        <taxon>eudicotyledons</taxon>
        <taxon>Gunneridae</taxon>
        <taxon>Pentapetalae</taxon>
        <taxon>rosids</taxon>
        <taxon>fabids</taxon>
        <taxon>Fabales</taxon>
        <taxon>Fabaceae</taxon>
        <taxon>Papilionoideae</taxon>
        <taxon>50 kb inversion clade</taxon>
        <taxon>NPAAA clade</taxon>
        <taxon>indigoferoid/millettioid clade</taxon>
        <taxon>Phaseoleae</taxon>
        <taxon>Canavalia</taxon>
    </lineage>
</organism>
<dbReference type="SUPFAM" id="SSF53474">
    <property type="entry name" value="alpha/beta-Hydrolases"/>
    <property type="match status" value="1"/>
</dbReference>
<name>A0AAN9L8I6_CANGL</name>
<gene>
    <name evidence="2" type="ORF">VNO77_23858</name>
</gene>
<keyword evidence="3" id="KW-1185">Reference proteome</keyword>
<dbReference type="InterPro" id="IPR022742">
    <property type="entry name" value="Hydrolase_4"/>
</dbReference>
<comment type="caution">
    <text evidence="2">The sequence shown here is derived from an EMBL/GenBank/DDBJ whole genome shotgun (WGS) entry which is preliminary data.</text>
</comment>
<protein>
    <recommendedName>
        <fullName evidence="1">Serine aminopeptidase S33 domain-containing protein</fullName>
    </recommendedName>
</protein>
<evidence type="ECO:0000313" key="3">
    <source>
        <dbReference type="Proteomes" id="UP001367508"/>
    </source>
</evidence>
<feature type="domain" description="Serine aminopeptidase S33" evidence="1">
    <location>
        <begin position="34"/>
        <end position="143"/>
    </location>
</feature>
<dbReference type="Gene3D" id="3.40.50.1820">
    <property type="entry name" value="alpha/beta hydrolase"/>
    <property type="match status" value="1"/>
</dbReference>